<keyword evidence="2" id="KW-1185">Reference proteome</keyword>
<evidence type="ECO:0000313" key="2">
    <source>
        <dbReference type="Proteomes" id="UP001320706"/>
    </source>
</evidence>
<sequence length="379" mass="42271">MATENVFHRFNHGHQDLVLAIDYNLYGTRMVTASSDHRLQVWDRKDDGWSVTDAWTAHAAEVSDVKWNGPYVGEILASIGEDGLLRIWQEDVLEAPRSGKRFKRIYQQPSASKVPYMSLDFKNIGNETYLALISRDGQLTVCEPVDHDNLAEWQIMWQDYLCKTPTRTEETGFRVCWHHEKLPAWPAVLAGLDRKSLSLAVSVMDTVKVFRTDRDRKFYTAAELTGAKGLIRDVAWANGSMRGYDVIATASKDGFIRIYELHTPGAKDLPTTNLDTPDMPATKASSTGQRTARSGIGAGLTSGSRGGRNDEEYAPGKVVHDVRLVAELQAHNGAAWRVAFSQMGELLISTGDDGLVQVWKRGLNGQWLQYAEIDGNKES</sequence>
<gene>
    <name evidence="1" type="ORF">M8818_002883</name>
</gene>
<proteinExistence type="predicted"/>
<protein>
    <submittedName>
        <fullName evidence="1">Uncharacterized protein</fullName>
    </submittedName>
</protein>
<name>A0ACC3SJ75_9PEZI</name>
<evidence type="ECO:0000313" key="1">
    <source>
        <dbReference type="EMBL" id="KAK8213581.1"/>
    </source>
</evidence>
<accession>A0ACC3SJ75</accession>
<organism evidence="1 2">
    <name type="scientific">Zalaria obscura</name>
    <dbReference type="NCBI Taxonomy" id="2024903"/>
    <lineage>
        <taxon>Eukaryota</taxon>
        <taxon>Fungi</taxon>
        <taxon>Dikarya</taxon>
        <taxon>Ascomycota</taxon>
        <taxon>Pezizomycotina</taxon>
        <taxon>Dothideomycetes</taxon>
        <taxon>Dothideomycetidae</taxon>
        <taxon>Dothideales</taxon>
        <taxon>Zalariaceae</taxon>
        <taxon>Zalaria</taxon>
    </lineage>
</organism>
<reference evidence="1" key="1">
    <citation type="submission" date="2024-02" db="EMBL/GenBank/DDBJ databases">
        <title>Metagenome Assembled Genome of Zalaria obscura JY119.</title>
        <authorList>
            <person name="Vighnesh L."/>
            <person name="Jagadeeshwari U."/>
            <person name="Venkata Ramana C."/>
            <person name="Sasikala C."/>
        </authorList>
    </citation>
    <scope>NUCLEOTIDE SEQUENCE</scope>
    <source>
        <strain evidence="1">JY119</strain>
    </source>
</reference>
<comment type="caution">
    <text evidence="1">The sequence shown here is derived from an EMBL/GenBank/DDBJ whole genome shotgun (WGS) entry which is preliminary data.</text>
</comment>
<dbReference type="Proteomes" id="UP001320706">
    <property type="component" value="Unassembled WGS sequence"/>
</dbReference>
<dbReference type="EMBL" id="JAMKPW020000011">
    <property type="protein sequence ID" value="KAK8213581.1"/>
    <property type="molecule type" value="Genomic_DNA"/>
</dbReference>